<reference evidence="1 2" key="1">
    <citation type="submission" date="2016-07" db="EMBL/GenBank/DDBJ databases">
        <title>Draft genome of Scalindua rubra, obtained from a brine-seawater interface in the Red Sea, sheds light on salt adaptation in anammox bacteria.</title>
        <authorList>
            <person name="Speth D.R."/>
            <person name="Lagkouvardos I."/>
            <person name="Wang Y."/>
            <person name="Qian P.-Y."/>
            <person name="Dutilh B.E."/>
            <person name="Jetten M.S."/>
        </authorList>
    </citation>
    <scope>NUCLEOTIDE SEQUENCE [LARGE SCALE GENOMIC DNA]</scope>
    <source>
        <strain evidence="1">BSI-1</strain>
    </source>
</reference>
<comment type="caution">
    <text evidence="1">The sequence shown here is derived from an EMBL/GenBank/DDBJ whole genome shotgun (WGS) entry which is preliminary data.</text>
</comment>
<proteinExistence type="predicted"/>
<evidence type="ECO:0000313" key="1">
    <source>
        <dbReference type="EMBL" id="ODS32108.1"/>
    </source>
</evidence>
<evidence type="ECO:0000313" key="2">
    <source>
        <dbReference type="Proteomes" id="UP000094056"/>
    </source>
</evidence>
<sequence length="104" mass="12435">MTKIETKKIPYRITPYHLEIRSLHDNRLEIYSPISLLVEEDEVQVVAYAPDLEIYGFGHDLVEVLEDLRKSIVDMYYDLDRDKDRLGVDLKKIWYYLSSITRQK</sequence>
<name>A0A1E3X926_9BACT</name>
<dbReference type="EMBL" id="MAYW01000077">
    <property type="protein sequence ID" value="ODS32108.1"/>
    <property type="molecule type" value="Genomic_DNA"/>
</dbReference>
<gene>
    <name evidence="1" type="ORF">SCARUB_02758</name>
</gene>
<protein>
    <submittedName>
        <fullName evidence="1">Uncharacterized protein</fullName>
    </submittedName>
</protein>
<dbReference type="AlphaFoldDB" id="A0A1E3X926"/>
<organism evidence="1 2">
    <name type="scientific">Candidatus Scalindua rubra</name>
    <dbReference type="NCBI Taxonomy" id="1872076"/>
    <lineage>
        <taxon>Bacteria</taxon>
        <taxon>Pseudomonadati</taxon>
        <taxon>Planctomycetota</taxon>
        <taxon>Candidatus Brocadiia</taxon>
        <taxon>Candidatus Brocadiales</taxon>
        <taxon>Candidatus Scalinduaceae</taxon>
        <taxon>Candidatus Scalindua</taxon>
    </lineage>
</organism>
<accession>A0A1E3X926</accession>
<dbReference type="Proteomes" id="UP000094056">
    <property type="component" value="Unassembled WGS sequence"/>
</dbReference>